<sequence>MRSICAEDHGGTTVAVAVASGFVLSRIPDIKDADGPHEVELRSADINVRAILNEPEGLLGGNKVVWGF</sequence>
<dbReference type="AlphaFoldDB" id="A0A1J0WN21"/>
<evidence type="ECO:0000313" key="2">
    <source>
        <dbReference type="Proteomes" id="UP000181897"/>
    </source>
</evidence>
<organism evidence="1 2">
    <name type="scientific">Sulfitobacter alexandrii</name>
    <dbReference type="NCBI Taxonomy" id="1917485"/>
    <lineage>
        <taxon>Bacteria</taxon>
        <taxon>Pseudomonadati</taxon>
        <taxon>Pseudomonadota</taxon>
        <taxon>Alphaproteobacteria</taxon>
        <taxon>Rhodobacterales</taxon>
        <taxon>Roseobacteraceae</taxon>
        <taxon>Sulfitobacter</taxon>
    </lineage>
</organism>
<gene>
    <name evidence="1" type="ORF">BOO69_19600</name>
</gene>
<keyword evidence="2" id="KW-1185">Reference proteome</keyword>
<accession>A0A1J0WN21</accession>
<protein>
    <submittedName>
        <fullName evidence="1">Uncharacterized protein</fullName>
    </submittedName>
</protein>
<reference evidence="1 2" key="1">
    <citation type="submission" date="2016-11" db="EMBL/GenBank/DDBJ databases">
        <title>Complete genome sequence of Sulfitobacter sp. AM1-D1, a toxic bacteria associated with marine dinoflagellate Alexandrium minutum in East China Sea.</title>
        <authorList>
            <person name="Yang Q."/>
            <person name="Zhang X."/>
            <person name="Tian X."/>
        </authorList>
    </citation>
    <scope>NUCLEOTIDE SEQUENCE [LARGE SCALE GENOMIC DNA]</scope>
    <source>
        <strain evidence="1 2">AM1-D1</strain>
        <plasmid evidence="1 2">unnamed2</plasmid>
    </source>
</reference>
<dbReference type="KEGG" id="suam:BOO69_19600"/>
<name>A0A1J0WN21_9RHOB</name>
<keyword evidence="1" id="KW-0614">Plasmid</keyword>
<dbReference type="Proteomes" id="UP000181897">
    <property type="component" value="Plasmid unnamed2"/>
</dbReference>
<geneLocation type="plasmid" evidence="1 2">
    <name>unnamed2</name>
</geneLocation>
<evidence type="ECO:0000313" key="1">
    <source>
        <dbReference type="EMBL" id="APE45777.1"/>
    </source>
</evidence>
<proteinExistence type="predicted"/>
<dbReference type="EMBL" id="CP018078">
    <property type="protein sequence ID" value="APE45777.1"/>
    <property type="molecule type" value="Genomic_DNA"/>
</dbReference>